<organism evidence="2 3">
    <name type="scientific">Agrobacterium larrymoorei</name>
    <dbReference type="NCBI Taxonomy" id="160699"/>
    <lineage>
        <taxon>Bacteria</taxon>
        <taxon>Pseudomonadati</taxon>
        <taxon>Pseudomonadota</taxon>
        <taxon>Alphaproteobacteria</taxon>
        <taxon>Hyphomicrobiales</taxon>
        <taxon>Rhizobiaceae</taxon>
        <taxon>Rhizobium/Agrobacterium group</taxon>
        <taxon>Agrobacterium</taxon>
    </lineage>
</organism>
<gene>
    <name evidence="2" type="ORF">J5285_25960</name>
</gene>
<evidence type="ECO:0000256" key="1">
    <source>
        <dbReference type="SAM" id="MobiDB-lite"/>
    </source>
</evidence>
<dbReference type="RefSeq" id="WP_174051880.1">
    <property type="nucleotide sequence ID" value="NZ_CP072171.1"/>
</dbReference>
<protein>
    <submittedName>
        <fullName evidence="2">Uncharacterized protein</fullName>
    </submittedName>
</protein>
<name>A0ABX8TCQ2_9HYPH</name>
<sequence length="121" mass="13540">MVQIGAAKIDVQTTLPFPRMESRLRPQSRKNNLLEQIVVRRSASQTGQLQLDKGSKTLVDWTDPAGKGKGDQPHPNWKPSPKWAGKEREEKGLGFPRIRLVARCGMADQLGMPTQLNRVGR</sequence>
<accession>A0ABX8TCQ2</accession>
<feature type="region of interest" description="Disordered" evidence="1">
    <location>
        <begin position="44"/>
        <end position="90"/>
    </location>
</feature>
<dbReference type="EMBL" id="CP072171">
    <property type="protein sequence ID" value="QYA10803.1"/>
    <property type="molecule type" value="Genomic_DNA"/>
</dbReference>
<evidence type="ECO:0000313" key="3">
    <source>
        <dbReference type="Proteomes" id="UP000826513"/>
    </source>
</evidence>
<keyword evidence="3" id="KW-1185">Reference proteome</keyword>
<evidence type="ECO:0000313" key="2">
    <source>
        <dbReference type="EMBL" id="QYA10803.1"/>
    </source>
</evidence>
<geneLocation type="plasmid" evidence="2 3">
    <name>unnamed2</name>
</geneLocation>
<reference evidence="2 3" key="1">
    <citation type="submission" date="2021-03" db="EMBL/GenBank/DDBJ databases">
        <title>Rapid diversification of plasmids in a genus of pathogenic and nitrogen fixing bacteria.</title>
        <authorList>
            <person name="Weisberg A.J."/>
            <person name="Miller M."/>
            <person name="Ream W."/>
            <person name="Grunwald N.J."/>
            <person name="Chang J.H."/>
        </authorList>
    </citation>
    <scope>NUCLEOTIDE SEQUENCE [LARGE SCALE GENOMIC DNA]</scope>
    <source>
        <strain evidence="2 3">AF3.44</strain>
        <plasmid evidence="2 3">unnamed2</plasmid>
    </source>
</reference>
<keyword evidence="2" id="KW-0614">Plasmid</keyword>
<dbReference type="Proteomes" id="UP000826513">
    <property type="component" value="Plasmid unnamed2"/>
</dbReference>
<proteinExistence type="predicted"/>